<protein>
    <submittedName>
        <fullName evidence="2">Hydantoinase B/oxoprolinase family protein</fullName>
    </submittedName>
</protein>
<feature type="domain" description="Hydantoinase B/oxoprolinase" evidence="1">
    <location>
        <begin position="2"/>
        <end position="517"/>
    </location>
</feature>
<proteinExistence type="predicted"/>
<comment type="caution">
    <text evidence="2">The sequence shown here is derived from an EMBL/GenBank/DDBJ whole genome shotgun (WGS) entry which is preliminary data.</text>
</comment>
<dbReference type="InterPro" id="IPR003692">
    <property type="entry name" value="Hydantoinase_B"/>
</dbReference>
<dbReference type="EMBL" id="JBGCUO010000001">
    <property type="protein sequence ID" value="MEY1662486.1"/>
    <property type="molecule type" value="Genomic_DNA"/>
</dbReference>
<sequence>MDAVQLSVFSHRLAGICAEMGALLQRAAFSPNIKDRLDFSCAVFDAAGGLCAQAAHIPVHLGSMAFAMADVVAGQAWQPGDLLVVNDPFLGGTHLPDVTVVAPVFDDGGTLLAFAVTRAHHAHIGATAPGSMPISRTLEEEGVVIAPQWLRRDGRWARALLNQLLPQPLAAPEQAPQLGDFVAQASACDAGARWLAAWIADTGVAQFRAGLVALNAYAERLARQTLAALPDGDYHFVDQLDDDGQGTESINVQVTLRVRGECVNADFTGTADQVPGNLNCPLSVAAAAVFYCFRCLMPAQAPACAGLFAPITLTAPVGSLVNAQRPAATAAGNVETSTRIVDVVLGALAQALPERIPAASHGSMNNLALGRAGEAGRPGWDYYETMGGGMGAGPAGAGLSGRQTHMTNTLNTPIESLESHYPLRVLHYGLRAGSGGAGRHRGGDGLVRELLFLAPATVTLLTERRVSAPWGLAGGEPGLPGRNWLNGKPLPAKVCLAVCAGDRLRLESAGGGGHGAPASMET</sequence>
<evidence type="ECO:0000259" key="1">
    <source>
        <dbReference type="Pfam" id="PF02538"/>
    </source>
</evidence>
<dbReference type="RefSeq" id="WP_369455720.1">
    <property type="nucleotide sequence ID" value="NZ_JBGCUO010000001.1"/>
</dbReference>
<organism evidence="2 3">
    <name type="scientific">Isoalcanivorax beigongshangi</name>
    <dbReference type="NCBI Taxonomy" id="3238810"/>
    <lineage>
        <taxon>Bacteria</taxon>
        <taxon>Pseudomonadati</taxon>
        <taxon>Pseudomonadota</taxon>
        <taxon>Gammaproteobacteria</taxon>
        <taxon>Oceanospirillales</taxon>
        <taxon>Alcanivoracaceae</taxon>
        <taxon>Isoalcanivorax</taxon>
    </lineage>
</organism>
<evidence type="ECO:0000313" key="2">
    <source>
        <dbReference type="EMBL" id="MEY1662486.1"/>
    </source>
</evidence>
<gene>
    <name evidence="2" type="ORF">AB5I84_10040</name>
</gene>
<dbReference type="Proteomes" id="UP001562065">
    <property type="component" value="Unassembled WGS sequence"/>
</dbReference>
<evidence type="ECO:0000313" key="3">
    <source>
        <dbReference type="Proteomes" id="UP001562065"/>
    </source>
</evidence>
<keyword evidence="3" id="KW-1185">Reference proteome</keyword>
<dbReference type="Pfam" id="PF02538">
    <property type="entry name" value="Hydantoinase_B"/>
    <property type="match status" value="1"/>
</dbReference>
<dbReference type="PANTHER" id="PTHR11365">
    <property type="entry name" value="5-OXOPROLINASE RELATED"/>
    <property type="match status" value="1"/>
</dbReference>
<dbReference type="InterPro" id="IPR045079">
    <property type="entry name" value="Oxoprolinase-like"/>
</dbReference>
<name>A0ABV4AKA0_9GAMM</name>
<reference evidence="2 3" key="1">
    <citation type="submission" date="2024-07" db="EMBL/GenBank/DDBJ databases">
        <authorList>
            <person name="Ren Q."/>
        </authorList>
    </citation>
    <scope>NUCLEOTIDE SEQUENCE [LARGE SCALE GENOMIC DNA]</scope>
    <source>
        <strain evidence="2 3">REN37</strain>
    </source>
</reference>
<accession>A0ABV4AKA0</accession>
<dbReference type="PANTHER" id="PTHR11365:SF23">
    <property type="entry name" value="HYPOTHETICAL 5-OXOPROLINASE (EUROFUNG)-RELATED"/>
    <property type="match status" value="1"/>
</dbReference>